<evidence type="ECO:0008006" key="4">
    <source>
        <dbReference type="Google" id="ProtNLM"/>
    </source>
</evidence>
<sequence>MRSRGMLIGLVAVLVGSLLQVASASASGRVTYVVSAPFYAGADKTGSGWASCPAGSKVTGGGVDSSTHSIDAMTSGYPTNDGTGWAASIIHGQAGASFTVSAVCVSGLSGYTIVSSPNQVAPGATSGTYAACANDQQLVGGGAGHDSAKLTLRHTTYYKTSTEFAAAKPPPPSYDAWVARYFNSDTVAHIATTFAICARGIAGLSYPASAVSDIRTNVDWAEAECPAGTEPLGGGAFGPIILGMGNNGTTWDVAVSLDLVHLPQETKYQAVGVCGR</sequence>
<feature type="chain" id="PRO_5038612806" description="Secreted protein" evidence="1">
    <location>
        <begin position="27"/>
        <end position="276"/>
    </location>
</feature>
<organism evidence="2 3">
    <name type="scientific">Kribbella albertanoniae</name>
    <dbReference type="NCBI Taxonomy" id="1266829"/>
    <lineage>
        <taxon>Bacteria</taxon>
        <taxon>Bacillati</taxon>
        <taxon>Actinomycetota</taxon>
        <taxon>Actinomycetes</taxon>
        <taxon>Propionibacteriales</taxon>
        <taxon>Kribbellaceae</taxon>
        <taxon>Kribbella</taxon>
    </lineage>
</organism>
<evidence type="ECO:0000313" key="2">
    <source>
        <dbReference type="EMBL" id="TDC30771.1"/>
    </source>
</evidence>
<evidence type="ECO:0000256" key="1">
    <source>
        <dbReference type="SAM" id="SignalP"/>
    </source>
</evidence>
<evidence type="ECO:0000313" key="3">
    <source>
        <dbReference type="Proteomes" id="UP000295075"/>
    </source>
</evidence>
<keyword evidence="3" id="KW-1185">Reference proteome</keyword>
<dbReference type="EMBL" id="SMKA01000041">
    <property type="protein sequence ID" value="TDC30771.1"/>
    <property type="molecule type" value="Genomic_DNA"/>
</dbReference>
<dbReference type="Proteomes" id="UP000295075">
    <property type="component" value="Unassembled WGS sequence"/>
</dbReference>
<name>A0A4R4Q6C0_9ACTN</name>
<feature type="signal peptide" evidence="1">
    <location>
        <begin position="1"/>
        <end position="26"/>
    </location>
</feature>
<reference evidence="2 3" key="1">
    <citation type="submission" date="2019-03" db="EMBL/GenBank/DDBJ databases">
        <title>Draft genome sequences of novel Actinobacteria.</title>
        <authorList>
            <person name="Sahin N."/>
            <person name="Ay H."/>
            <person name="Saygin H."/>
        </authorList>
    </citation>
    <scope>NUCLEOTIDE SEQUENCE [LARGE SCALE GENOMIC DNA]</scope>
    <source>
        <strain evidence="2 3">JCM 30547</strain>
    </source>
</reference>
<keyword evidence="1" id="KW-0732">Signal</keyword>
<gene>
    <name evidence="2" type="ORF">E1261_12595</name>
</gene>
<accession>A0A4R4Q6C0</accession>
<dbReference type="RefSeq" id="WP_132406076.1">
    <property type="nucleotide sequence ID" value="NZ_SMKA01000041.1"/>
</dbReference>
<proteinExistence type="predicted"/>
<dbReference type="AlphaFoldDB" id="A0A4R4Q6C0"/>
<protein>
    <recommendedName>
        <fullName evidence="4">Secreted protein</fullName>
    </recommendedName>
</protein>
<comment type="caution">
    <text evidence="2">The sequence shown here is derived from an EMBL/GenBank/DDBJ whole genome shotgun (WGS) entry which is preliminary data.</text>
</comment>